<keyword evidence="3 7" id="KW-0732">Signal</keyword>
<feature type="domain" description="Sushi" evidence="8">
    <location>
        <begin position="136"/>
        <end position="188"/>
    </location>
</feature>
<dbReference type="Gene3D" id="2.10.70.10">
    <property type="entry name" value="Complement Module, domain 1"/>
    <property type="match status" value="2"/>
</dbReference>
<evidence type="ECO:0000313" key="9">
    <source>
        <dbReference type="EMBL" id="KAF7703616.1"/>
    </source>
</evidence>
<dbReference type="Proteomes" id="UP000606274">
    <property type="component" value="Unassembled WGS sequence"/>
</dbReference>
<comment type="subcellular location">
    <subcellularLocation>
        <location evidence="1">Virion</location>
    </subcellularLocation>
</comment>
<keyword evidence="2 5" id="KW-0768">Sushi</keyword>
<dbReference type="EMBL" id="JABFDY010000009">
    <property type="protein sequence ID" value="KAF7703616.1"/>
    <property type="molecule type" value="Genomic_DNA"/>
</dbReference>
<organism evidence="9 10">
    <name type="scientific">Silurus meridionalis</name>
    <name type="common">Southern catfish</name>
    <name type="synonym">Silurus soldatovi meridionalis</name>
    <dbReference type="NCBI Taxonomy" id="175797"/>
    <lineage>
        <taxon>Eukaryota</taxon>
        <taxon>Metazoa</taxon>
        <taxon>Chordata</taxon>
        <taxon>Craniata</taxon>
        <taxon>Vertebrata</taxon>
        <taxon>Euteleostomi</taxon>
        <taxon>Actinopterygii</taxon>
        <taxon>Neopterygii</taxon>
        <taxon>Teleostei</taxon>
        <taxon>Ostariophysi</taxon>
        <taxon>Siluriformes</taxon>
        <taxon>Siluridae</taxon>
        <taxon>Silurus</taxon>
    </lineage>
</organism>
<protein>
    <recommendedName>
        <fullName evidence="8">Sushi domain-containing protein</fullName>
    </recommendedName>
</protein>
<comment type="caution">
    <text evidence="9">The sequence shown here is derived from an EMBL/GenBank/DDBJ whole genome shotgun (WGS) entry which is preliminary data.</text>
</comment>
<evidence type="ECO:0000259" key="8">
    <source>
        <dbReference type="PROSITE" id="PS50923"/>
    </source>
</evidence>
<dbReference type="PROSITE" id="PS50923">
    <property type="entry name" value="SUSHI"/>
    <property type="match status" value="1"/>
</dbReference>
<dbReference type="AlphaFoldDB" id="A0A8T0BE90"/>
<evidence type="ECO:0000256" key="4">
    <source>
        <dbReference type="ARBA" id="ARBA00023157"/>
    </source>
</evidence>
<accession>A0A8T0BE90</accession>
<evidence type="ECO:0000256" key="2">
    <source>
        <dbReference type="ARBA" id="ARBA00022659"/>
    </source>
</evidence>
<dbReference type="InterPro" id="IPR035976">
    <property type="entry name" value="Sushi/SCR/CCP_sf"/>
</dbReference>
<evidence type="ECO:0000256" key="7">
    <source>
        <dbReference type="SAM" id="SignalP"/>
    </source>
</evidence>
<dbReference type="CDD" id="cd00033">
    <property type="entry name" value="CCP"/>
    <property type="match status" value="1"/>
</dbReference>
<evidence type="ECO:0000256" key="3">
    <source>
        <dbReference type="ARBA" id="ARBA00022729"/>
    </source>
</evidence>
<keyword evidence="10" id="KW-1185">Reference proteome</keyword>
<reference evidence="9" key="1">
    <citation type="submission" date="2020-08" db="EMBL/GenBank/DDBJ databases">
        <title>Chromosome-level assembly of Southern catfish (Silurus meridionalis) provides insights into visual adaptation to the nocturnal and benthic lifestyles.</title>
        <authorList>
            <person name="Zhang Y."/>
            <person name="Wang D."/>
            <person name="Peng Z."/>
        </authorList>
    </citation>
    <scope>NUCLEOTIDE SEQUENCE</scope>
    <source>
        <strain evidence="9">SWU-2019-XX</strain>
        <tissue evidence="9">Muscle</tissue>
    </source>
</reference>
<name>A0A8T0BE90_SILME</name>
<dbReference type="InterPro" id="IPR000436">
    <property type="entry name" value="Sushi_SCR_CCP_dom"/>
</dbReference>
<evidence type="ECO:0000313" key="10">
    <source>
        <dbReference type="Proteomes" id="UP000606274"/>
    </source>
</evidence>
<dbReference type="Pfam" id="PF00084">
    <property type="entry name" value="Sushi"/>
    <property type="match status" value="1"/>
</dbReference>
<dbReference type="InterPro" id="IPR051503">
    <property type="entry name" value="ComplSys_Reg/VirEntry_Med"/>
</dbReference>
<feature type="chain" id="PRO_5035883004" description="Sushi domain-containing protein" evidence="7">
    <location>
        <begin position="27"/>
        <end position="222"/>
    </location>
</feature>
<dbReference type="PANTHER" id="PTHR45785">
    <property type="entry name" value="COMPLEMENT FACTOR H-RELATED"/>
    <property type="match status" value="1"/>
</dbReference>
<feature type="signal peptide" evidence="7">
    <location>
        <begin position="1"/>
        <end position="26"/>
    </location>
</feature>
<feature type="compositionally biased region" description="Polar residues" evidence="6">
    <location>
        <begin position="203"/>
        <end position="216"/>
    </location>
</feature>
<gene>
    <name evidence="9" type="ORF">HF521_022623</name>
</gene>
<keyword evidence="4" id="KW-1015">Disulfide bond</keyword>
<evidence type="ECO:0000256" key="1">
    <source>
        <dbReference type="ARBA" id="ARBA00004328"/>
    </source>
</evidence>
<sequence>MGSNKQKVVKIFFAAFFFSSFTLVKSQVEKSVCAEALQNGFILKSSRGFFYSCDSDYKPFNEKWWEEVTCLDGQWSNATLCIPNHQCGQVPTDHQTNNQTIKGYENESVEEFQCESGPCCFKCVNGNWEKRNCEFQGCPNPPYVENAVITSHSQQTVTYECRDNYSINGEKTISCIDSEWEKTPTCTLGGNNRCSDPERDNGITHSANHWSETLDASSLREK</sequence>
<dbReference type="SMART" id="SM00032">
    <property type="entry name" value="CCP"/>
    <property type="match status" value="2"/>
</dbReference>
<feature type="region of interest" description="Disordered" evidence="6">
    <location>
        <begin position="197"/>
        <end position="222"/>
    </location>
</feature>
<evidence type="ECO:0000256" key="5">
    <source>
        <dbReference type="PROSITE-ProRule" id="PRU00302"/>
    </source>
</evidence>
<dbReference type="PANTHER" id="PTHR45785:SF2">
    <property type="entry name" value="COMPLEMENT FACTOR H-RELATED"/>
    <property type="match status" value="1"/>
</dbReference>
<dbReference type="SUPFAM" id="SSF57535">
    <property type="entry name" value="Complement control module/SCR domain"/>
    <property type="match status" value="1"/>
</dbReference>
<comment type="caution">
    <text evidence="5">Lacks conserved residue(s) required for the propagation of feature annotation.</text>
</comment>
<proteinExistence type="predicted"/>
<evidence type="ECO:0000256" key="6">
    <source>
        <dbReference type="SAM" id="MobiDB-lite"/>
    </source>
</evidence>